<comment type="caution">
    <text evidence="2">The sequence shown here is derived from an EMBL/GenBank/DDBJ whole genome shotgun (WGS) entry which is preliminary data.</text>
</comment>
<gene>
    <name evidence="2" type="ORF">EV663_101166</name>
</gene>
<proteinExistence type="predicted"/>
<dbReference type="Proteomes" id="UP000295050">
    <property type="component" value="Unassembled WGS sequence"/>
</dbReference>
<reference evidence="2 3" key="1">
    <citation type="submission" date="2019-03" db="EMBL/GenBank/DDBJ databases">
        <title>Genomic Encyclopedia of Type Strains, Phase IV (KMG-IV): sequencing the most valuable type-strain genomes for metagenomic binning, comparative biology and taxonomic classification.</title>
        <authorList>
            <person name="Goeker M."/>
        </authorList>
    </citation>
    <scope>NUCLEOTIDE SEQUENCE [LARGE SCALE GENOMIC DNA]</scope>
    <source>
        <strain evidence="2 3">DSM 24766</strain>
    </source>
</reference>
<sequence>MTDNTNPEGPAKLTSDPTPFSKMMNWPLLSSRKSNLELKTEDPTPLSSRMNWPLLGGIGEGHVELMTSTPTPFSSRMNWPLLSDKATMFDTELGETSGGKSNGNGGFSKFLRQIMTGEVEK</sequence>
<accession>A0A4V2SWQ5</accession>
<organism evidence="2 3">
    <name type="scientific">Rhodovulum bhavnagarense</name>
    <dbReference type="NCBI Taxonomy" id="992286"/>
    <lineage>
        <taxon>Bacteria</taxon>
        <taxon>Pseudomonadati</taxon>
        <taxon>Pseudomonadota</taxon>
        <taxon>Alphaproteobacteria</taxon>
        <taxon>Rhodobacterales</taxon>
        <taxon>Paracoccaceae</taxon>
        <taxon>Rhodovulum</taxon>
    </lineage>
</organism>
<dbReference type="RefSeq" id="WP_132949870.1">
    <property type="nucleotide sequence ID" value="NZ_SLXU01000001.1"/>
</dbReference>
<evidence type="ECO:0000313" key="3">
    <source>
        <dbReference type="Proteomes" id="UP000295050"/>
    </source>
</evidence>
<dbReference type="AlphaFoldDB" id="A0A4V2SWQ5"/>
<evidence type="ECO:0000256" key="1">
    <source>
        <dbReference type="SAM" id="MobiDB-lite"/>
    </source>
</evidence>
<dbReference type="EMBL" id="SLXU01000001">
    <property type="protein sequence ID" value="TCP62906.1"/>
    <property type="molecule type" value="Genomic_DNA"/>
</dbReference>
<dbReference type="OrthoDB" id="7860221at2"/>
<evidence type="ECO:0000313" key="2">
    <source>
        <dbReference type="EMBL" id="TCP62906.1"/>
    </source>
</evidence>
<keyword evidence="3" id="KW-1185">Reference proteome</keyword>
<protein>
    <submittedName>
        <fullName evidence="2">Uncharacterized protein</fullName>
    </submittedName>
</protein>
<feature type="region of interest" description="Disordered" evidence="1">
    <location>
        <begin position="1"/>
        <end position="25"/>
    </location>
</feature>
<name>A0A4V2SWQ5_9RHOB</name>